<keyword evidence="5 6" id="KW-0472">Membrane</keyword>
<feature type="transmembrane region" description="Helical" evidence="6">
    <location>
        <begin position="155"/>
        <end position="175"/>
    </location>
</feature>
<dbReference type="InterPro" id="IPR002293">
    <property type="entry name" value="AA/rel_permease1"/>
</dbReference>
<evidence type="ECO:0000256" key="3">
    <source>
        <dbReference type="ARBA" id="ARBA00022692"/>
    </source>
</evidence>
<feature type="transmembrane region" description="Helical" evidence="6">
    <location>
        <begin position="57"/>
        <end position="80"/>
    </location>
</feature>
<feature type="transmembrane region" description="Helical" evidence="6">
    <location>
        <begin position="184"/>
        <end position="204"/>
    </location>
</feature>
<feature type="transmembrane region" description="Helical" evidence="6">
    <location>
        <begin position="32"/>
        <end position="51"/>
    </location>
</feature>
<evidence type="ECO:0000256" key="1">
    <source>
        <dbReference type="ARBA" id="ARBA00004141"/>
    </source>
</evidence>
<dbReference type="AlphaFoldDB" id="A0AAJ1RBE0"/>
<evidence type="ECO:0000256" key="6">
    <source>
        <dbReference type="SAM" id="Phobius"/>
    </source>
</evidence>
<dbReference type="PANTHER" id="PTHR43243:SF4">
    <property type="entry name" value="CATIONIC AMINO ACID TRANSPORTER 4"/>
    <property type="match status" value="1"/>
</dbReference>
<feature type="transmembrane region" description="Helical" evidence="6">
    <location>
        <begin position="356"/>
        <end position="375"/>
    </location>
</feature>
<dbReference type="RefSeq" id="WP_301711227.1">
    <property type="nucleotide sequence ID" value="NZ_SDWY01000003.1"/>
</dbReference>
<protein>
    <submittedName>
        <fullName evidence="7">Amino acid permease</fullName>
    </submittedName>
</protein>
<comment type="caution">
    <text evidence="7">The sequence shown here is derived from an EMBL/GenBank/DDBJ whole genome shotgun (WGS) entry which is preliminary data.</text>
</comment>
<keyword evidence="2" id="KW-0813">Transport</keyword>
<feature type="transmembrane region" description="Helical" evidence="6">
    <location>
        <begin position="381"/>
        <end position="402"/>
    </location>
</feature>
<keyword evidence="4 6" id="KW-1133">Transmembrane helix</keyword>
<feature type="transmembrane region" description="Helical" evidence="6">
    <location>
        <begin position="306"/>
        <end position="335"/>
    </location>
</feature>
<evidence type="ECO:0000313" key="7">
    <source>
        <dbReference type="EMBL" id="MDN6900523.1"/>
    </source>
</evidence>
<dbReference type="Pfam" id="PF13520">
    <property type="entry name" value="AA_permease_2"/>
    <property type="match status" value="1"/>
</dbReference>
<dbReference type="Proteomes" id="UP001167919">
    <property type="component" value="Unassembled WGS sequence"/>
</dbReference>
<name>A0AAJ1RBE0_9LACO</name>
<accession>A0AAJ1RBE0</accession>
<feature type="transmembrane region" description="Helical" evidence="6">
    <location>
        <begin position="224"/>
        <end position="241"/>
    </location>
</feature>
<dbReference type="GO" id="GO:0016020">
    <property type="term" value="C:membrane"/>
    <property type="evidence" value="ECO:0007669"/>
    <property type="project" value="UniProtKB-SubCell"/>
</dbReference>
<proteinExistence type="predicted"/>
<comment type="subcellular location">
    <subcellularLocation>
        <location evidence="1">Membrane</location>
        <topology evidence="1">Multi-pass membrane protein</topology>
    </subcellularLocation>
</comment>
<keyword evidence="3 6" id="KW-0812">Transmembrane</keyword>
<evidence type="ECO:0000256" key="2">
    <source>
        <dbReference type="ARBA" id="ARBA00022448"/>
    </source>
</evidence>
<dbReference type="GO" id="GO:0015171">
    <property type="term" value="F:amino acid transmembrane transporter activity"/>
    <property type="evidence" value="ECO:0007669"/>
    <property type="project" value="TreeGrafter"/>
</dbReference>
<evidence type="ECO:0000313" key="8">
    <source>
        <dbReference type="Proteomes" id="UP001167919"/>
    </source>
</evidence>
<dbReference type="Gene3D" id="1.20.1740.10">
    <property type="entry name" value="Amino acid/polyamine transporter I"/>
    <property type="match status" value="1"/>
</dbReference>
<dbReference type="PIRSF" id="PIRSF006060">
    <property type="entry name" value="AA_transporter"/>
    <property type="match status" value="1"/>
</dbReference>
<sequence length="471" mass="50341">MGIFKRSFRRDSLAQFAKADAHLKRVLDTKDLVALGIGTVIGTGIFILPGTEAAQDAGPAVAISFLIAAIISGISGMAYAEFASAMPVAGSAYSYGSVVYGQVVGWFLGWSLILEYFLATSAVSVGFSSYLGGLFKTNHIHGFDSWLAGPLEGGIVNLPAVILLLTILAIQMIGLSTTRWVENIFVAIKLVILAMFIVVGIFFIKPGNYIPFYPKEFQSGPFGLSGIWAATSGIFFAFIGFDTLAAHTAEVKKPKTQMAHGIIYTVLIAAVLYTLFAIVLTGMVNYKQLNVSDPASFAFTYVGQKGLSSIIGIGSMIGMFTGVLALVFASSRLIYSFGRDGLLPKFLGRISGSQHVPFNALLIAGIIEIVLAGAVPLSELASLISAGTLAAFTFVNFGILPLRKRADINNADGFQVPGYPVVPIIGGLTSLFFITQLKQETLVMFAIWTIIGLAVYFFYGIRHSKLQQDNA</sequence>
<dbReference type="PANTHER" id="PTHR43243">
    <property type="entry name" value="INNER MEMBRANE TRANSPORTER YGJI-RELATED"/>
    <property type="match status" value="1"/>
</dbReference>
<evidence type="ECO:0000256" key="5">
    <source>
        <dbReference type="ARBA" id="ARBA00023136"/>
    </source>
</evidence>
<feature type="transmembrane region" description="Helical" evidence="6">
    <location>
        <begin position="441"/>
        <end position="459"/>
    </location>
</feature>
<gene>
    <name evidence="7" type="ORF">EVC35_05840</name>
</gene>
<reference evidence="7" key="1">
    <citation type="submission" date="2019-01" db="EMBL/GenBank/DDBJ databases">
        <title>Oenococcus sicerae UCMA17102.</title>
        <authorList>
            <person name="Cousin F.J."/>
            <person name="Le Guellec R."/>
            <person name="Cretenet M."/>
        </authorList>
    </citation>
    <scope>NUCLEOTIDE SEQUENCE</scope>
    <source>
        <strain evidence="7">UCMA17102</strain>
    </source>
</reference>
<feature type="transmembrane region" description="Helical" evidence="6">
    <location>
        <begin position="262"/>
        <end position="286"/>
    </location>
</feature>
<organism evidence="7 8">
    <name type="scientific">Oenococcus sicerae</name>
    <dbReference type="NCBI Taxonomy" id="2203724"/>
    <lineage>
        <taxon>Bacteria</taxon>
        <taxon>Bacillati</taxon>
        <taxon>Bacillota</taxon>
        <taxon>Bacilli</taxon>
        <taxon>Lactobacillales</taxon>
        <taxon>Lactobacillaceae</taxon>
        <taxon>Oenococcus</taxon>
    </lineage>
</organism>
<feature type="transmembrane region" description="Helical" evidence="6">
    <location>
        <begin position="414"/>
        <end position="435"/>
    </location>
</feature>
<evidence type="ECO:0000256" key="4">
    <source>
        <dbReference type="ARBA" id="ARBA00022989"/>
    </source>
</evidence>
<dbReference type="EMBL" id="SDWY01000003">
    <property type="protein sequence ID" value="MDN6900523.1"/>
    <property type="molecule type" value="Genomic_DNA"/>
</dbReference>